<proteinExistence type="predicted"/>
<dbReference type="AlphaFoldDB" id="A0A914HFI4"/>
<evidence type="ECO:0000313" key="6">
    <source>
        <dbReference type="WBParaSite" id="Gr19_v10_g1615.t1"/>
    </source>
</evidence>
<organism evidence="5 6">
    <name type="scientific">Globodera rostochiensis</name>
    <name type="common">Golden nematode worm</name>
    <name type="synonym">Heterodera rostochiensis</name>
    <dbReference type="NCBI Taxonomy" id="31243"/>
    <lineage>
        <taxon>Eukaryota</taxon>
        <taxon>Metazoa</taxon>
        <taxon>Ecdysozoa</taxon>
        <taxon>Nematoda</taxon>
        <taxon>Chromadorea</taxon>
        <taxon>Rhabditida</taxon>
        <taxon>Tylenchina</taxon>
        <taxon>Tylenchomorpha</taxon>
        <taxon>Tylenchoidea</taxon>
        <taxon>Heteroderidae</taxon>
        <taxon>Heteroderinae</taxon>
        <taxon>Globodera</taxon>
    </lineage>
</organism>
<protein>
    <submittedName>
        <fullName evidence="6">EF-hand domain-containing protein</fullName>
    </submittedName>
</protein>
<dbReference type="PROSITE" id="PS50222">
    <property type="entry name" value="EF_HAND_2"/>
    <property type="match status" value="1"/>
</dbReference>
<keyword evidence="2" id="KW-0677">Repeat</keyword>
<evidence type="ECO:0000256" key="2">
    <source>
        <dbReference type="ARBA" id="ARBA00022737"/>
    </source>
</evidence>
<dbReference type="InterPro" id="IPR028846">
    <property type="entry name" value="Recoverin"/>
</dbReference>
<dbReference type="WBParaSite" id="Gr19_v10_g1615.t1">
    <property type="protein sequence ID" value="Gr19_v10_g1615.t1"/>
    <property type="gene ID" value="Gr19_v10_g1615"/>
</dbReference>
<evidence type="ECO:0000256" key="3">
    <source>
        <dbReference type="SAM" id="MobiDB-lite"/>
    </source>
</evidence>
<dbReference type="Proteomes" id="UP000887572">
    <property type="component" value="Unplaced"/>
</dbReference>
<dbReference type="PANTHER" id="PTHR23055">
    <property type="entry name" value="CALCIUM BINDING PROTEINS"/>
    <property type="match status" value="1"/>
</dbReference>
<dbReference type="PANTHER" id="PTHR23055:SF171">
    <property type="entry name" value="EF-HAND DOMAIN-CONTAINING PROTEIN"/>
    <property type="match status" value="1"/>
</dbReference>
<evidence type="ECO:0000313" key="5">
    <source>
        <dbReference type="Proteomes" id="UP000887572"/>
    </source>
</evidence>
<keyword evidence="1" id="KW-0479">Metal-binding</keyword>
<dbReference type="SUPFAM" id="SSF47473">
    <property type="entry name" value="EF-hand"/>
    <property type="match status" value="1"/>
</dbReference>
<feature type="compositionally biased region" description="Basic residues" evidence="3">
    <location>
        <begin position="8"/>
        <end position="26"/>
    </location>
</feature>
<dbReference type="GO" id="GO:0005509">
    <property type="term" value="F:calcium ion binding"/>
    <property type="evidence" value="ECO:0007669"/>
    <property type="project" value="InterPro"/>
</dbReference>
<name>A0A914HFI4_GLORO</name>
<dbReference type="Gene3D" id="1.10.238.10">
    <property type="entry name" value="EF-hand"/>
    <property type="match status" value="1"/>
</dbReference>
<reference evidence="6" key="1">
    <citation type="submission" date="2022-11" db="UniProtKB">
        <authorList>
            <consortium name="WormBaseParasite"/>
        </authorList>
    </citation>
    <scope>IDENTIFICATION</scope>
</reference>
<dbReference type="InterPro" id="IPR002048">
    <property type="entry name" value="EF_hand_dom"/>
</dbReference>
<dbReference type="InterPro" id="IPR011992">
    <property type="entry name" value="EF-hand-dom_pair"/>
</dbReference>
<evidence type="ECO:0000259" key="4">
    <source>
        <dbReference type="PROSITE" id="PS50222"/>
    </source>
</evidence>
<feature type="region of interest" description="Disordered" evidence="3">
    <location>
        <begin position="1"/>
        <end position="54"/>
    </location>
</feature>
<sequence>MSSSSHRFSLRRASRLSRMRGGTKKLAKTEPGDPAGVGIMRGGEGGTPKVPIGGLAEVDNNSLDELSRFEPPERPPSLARIQEMTGHRFSEQWLKYIYNRFKHECPAGRMKFAEFRRLFGAFIPDRLGDSYLERMFCAFCCQQSSASPPHVDYITFEDLVVSLHRLCDENARDNAEWTMRLIGGGGTQPQQITFREFFEFVRSVFTLRGRGDQSERQRNAGSLLMGGTGTSAASLSRESAVARKPTIVRSAAAFASAITTPTAAPAIAHFGRARSSSGTEADALRVASAQRATVLFKELDADEKGFLTANDFERFFARQQRPLVFVS</sequence>
<feature type="domain" description="EF-hand" evidence="4">
    <location>
        <begin position="287"/>
        <end position="322"/>
    </location>
</feature>
<accession>A0A914HFI4</accession>
<keyword evidence="5" id="KW-1185">Reference proteome</keyword>
<evidence type="ECO:0000256" key="1">
    <source>
        <dbReference type="ARBA" id="ARBA00022723"/>
    </source>
</evidence>